<organism evidence="2 3">
    <name type="scientific">Rhizoclosmatium globosum</name>
    <dbReference type="NCBI Taxonomy" id="329046"/>
    <lineage>
        <taxon>Eukaryota</taxon>
        <taxon>Fungi</taxon>
        <taxon>Fungi incertae sedis</taxon>
        <taxon>Chytridiomycota</taxon>
        <taxon>Chytridiomycota incertae sedis</taxon>
        <taxon>Chytridiomycetes</taxon>
        <taxon>Chytridiales</taxon>
        <taxon>Chytriomycetaceae</taxon>
        <taxon>Rhizoclosmatium</taxon>
    </lineage>
</organism>
<sequence>MYDVISGKSMNISAGKVGRKVSKELEKKLTSHPATMFAAELYMMHKKNNIGTATMLDASNQLDISSLRARVRAGMLERINHELTRLNRKQFTVVQLSKLLRPEGFHGVRLEGFGFTPKQFGSLRTTACATILKELKIPGKIRLVLVKPPEDDSDSNKENTAEDDDGNSNDEDINAIDENEGAIEEDGNINAIDDNEDEIEGDQDDAIEEDNKSVEDAKNNESAPNDVEDNGDVENEENL</sequence>
<gene>
    <name evidence="2" type="ORF">BCR33DRAFT_564558</name>
</gene>
<name>A0A1Y2B764_9FUNG</name>
<dbReference type="EMBL" id="MCGO01000081">
    <property type="protein sequence ID" value="ORY30683.1"/>
    <property type="molecule type" value="Genomic_DNA"/>
</dbReference>
<feature type="compositionally biased region" description="Acidic residues" evidence="1">
    <location>
        <begin position="226"/>
        <end position="239"/>
    </location>
</feature>
<feature type="compositionally biased region" description="Basic and acidic residues" evidence="1">
    <location>
        <begin position="209"/>
        <end position="219"/>
    </location>
</feature>
<protein>
    <submittedName>
        <fullName evidence="2">Uncharacterized protein</fullName>
    </submittedName>
</protein>
<feature type="compositionally biased region" description="Acidic residues" evidence="1">
    <location>
        <begin position="161"/>
        <end position="208"/>
    </location>
</feature>
<feature type="compositionally biased region" description="Basic and acidic residues" evidence="1">
    <location>
        <begin position="148"/>
        <end position="160"/>
    </location>
</feature>
<dbReference type="AlphaFoldDB" id="A0A1Y2B764"/>
<evidence type="ECO:0000313" key="2">
    <source>
        <dbReference type="EMBL" id="ORY30683.1"/>
    </source>
</evidence>
<proteinExistence type="predicted"/>
<accession>A0A1Y2B764</accession>
<evidence type="ECO:0000313" key="3">
    <source>
        <dbReference type="Proteomes" id="UP000193642"/>
    </source>
</evidence>
<reference evidence="2 3" key="1">
    <citation type="submission" date="2016-07" db="EMBL/GenBank/DDBJ databases">
        <title>Pervasive Adenine N6-methylation of Active Genes in Fungi.</title>
        <authorList>
            <consortium name="DOE Joint Genome Institute"/>
            <person name="Mondo S.J."/>
            <person name="Dannebaum R.O."/>
            <person name="Kuo R.C."/>
            <person name="Labutti K."/>
            <person name="Haridas S."/>
            <person name="Kuo A."/>
            <person name="Salamov A."/>
            <person name="Ahrendt S.R."/>
            <person name="Lipzen A."/>
            <person name="Sullivan W."/>
            <person name="Andreopoulos W.B."/>
            <person name="Clum A."/>
            <person name="Lindquist E."/>
            <person name="Daum C."/>
            <person name="Ramamoorthy G.K."/>
            <person name="Gryganskyi A."/>
            <person name="Culley D."/>
            <person name="Magnuson J.K."/>
            <person name="James T.Y."/>
            <person name="O'Malley M.A."/>
            <person name="Stajich J.E."/>
            <person name="Spatafora J.W."/>
            <person name="Visel A."/>
            <person name="Grigoriev I.V."/>
        </authorList>
    </citation>
    <scope>NUCLEOTIDE SEQUENCE [LARGE SCALE GENOMIC DNA]</scope>
    <source>
        <strain evidence="2 3">JEL800</strain>
    </source>
</reference>
<keyword evidence="3" id="KW-1185">Reference proteome</keyword>
<evidence type="ECO:0000256" key="1">
    <source>
        <dbReference type="SAM" id="MobiDB-lite"/>
    </source>
</evidence>
<dbReference type="Proteomes" id="UP000193642">
    <property type="component" value="Unassembled WGS sequence"/>
</dbReference>
<feature type="region of interest" description="Disordered" evidence="1">
    <location>
        <begin position="146"/>
        <end position="239"/>
    </location>
</feature>
<comment type="caution">
    <text evidence="2">The sequence shown here is derived from an EMBL/GenBank/DDBJ whole genome shotgun (WGS) entry which is preliminary data.</text>
</comment>